<gene>
    <name evidence="2" type="ORF">Ocin01_13246</name>
</gene>
<evidence type="ECO:0000313" key="2">
    <source>
        <dbReference type="EMBL" id="ODM93435.1"/>
    </source>
</evidence>
<feature type="region of interest" description="Disordered" evidence="1">
    <location>
        <begin position="1"/>
        <end position="54"/>
    </location>
</feature>
<organism evidence="2 3">
    <name type="scientific">Orchesella cincta</name>
    <name type="common">Springtail</name>
    <name type="synonym">Podura cincta</name>
    <dbReference type="NCBI Taxonomy" id="48709"/>
    <lineage>
        <taxon>Eukaryota</taxon>
        <taxon>Metazoa</taxon>
        <taxon>Ecdysozoa</taxon>
        <taxon>Arthropoda</taxon>
        <taxon>Hexapoda</taxon>
        <taxon>Collembola</taxon>
        <taxon>Entomobryomorpha</taxon>
        <taxon>Entomobryoidea</taxon>
        <taxon>Orchesellidae</taxon>
        <taxon>Orchesellinae</taxon>
        <taxon>Orchesella</taxon>
    </lineage>
</organism>
<feature type="non-terminal residue" evidence="2">
    <location>
        <position position="1"/>
    </location>
</feature>
<comment type="caution">
    <text evidence="2">The sequence shown here is derived from an EMBL/GenBank/DDBJ whole genome shotgun (WGS) entry which is preliminary data.</text>
</comment>
<dbReference type="InterPro" id="IPR012340">
    <property type="entry name" value="NA-bd_OB-fold"/>
</dbReference>
<keyword evidence="3" id="KW-1185">Reference proteome</keyword>
<dbReference type="Proteomes" id="UP000094527">
    <property type="component" value="Unassembled WGS sequence"/>
</dbReference>
<sequence length="233" mass="25552">ESSVVVGRWTRYSNPLPTFTGKGKKGAAKKGKQEKEGTSSTAATSPKGKSPKVAVKPMTFKEVEEKQVDFKTKFKFTNDNAVAKSILFKDKSDITYLGCPFTASNKMCGKKVELKSKEFICEAKHKSPNCRQIPRLQVTCNDGTSDLVLTLMKQNVEIFTGKTENDIETMSVDDIKTVLEKTVGKKLNVEVASEKAKKQGTKKGAAIKWNNVATIISNGNGNDAPPSKKKRKN</sequence>
<dbReference type="EMBL" id="LJIJ01000990">
    <property type="protein sequence ID" value="ODM93435.1"/>
    <property type="molecule type" value="Genomic_DNA"/>
</dbReference>
<proteinExistence type="predicted"/>
<dbReference type="Gene3D" id="2.40.50.140">
    <property type="entry name" value="Nucleic acid-binding proteins"/>
    <property type="match status" value="1"/>
</dbReference>
<name>A0A1D2MKK2_ORCCI</name>
<evidence type="ECO:0000256" key="1">
    <source>
        <dbReference type="SAM" id="MobiDB-lite"/>
    </source>
</evidence>
<dbReference type="OrthoDB" id="10561318at2759"/>
<evidence type="ECO:0000313" key="3">
    <source>
        <dbReference type="Proteomes" id="UP000094527"/>
    </source>
</evidence>
<dbReference type="AlphaFoldDB" id="A0A1D2MKK2"/>
<dbReference type="SUPFAM" id="SSF50249">
    <property type="entry name" value="Nucleic acid-binding proteins"/>
    <property type="match status" value="1"/>
</dbReference>
<protein>
    <submittedName>
        <fullName evidence="2">Uncharacterized protein</fullName>
    </submittedName>
</protein>
<reference evidence="2 3" key="1">
    <citation type="journal article" date="2016" name="Genome Biol. Evol.">
        <title>Gene Family Evolution Reflects Adaptation to Soil Environmental Stressors in the Genome of the Collembolan Orchesella cincta.</title>
        <authorList>
            <person name="Faddeeva-Vakhrusheva A."/>
            <person name="Derks M.F."/>
            <person name="Anvar S.Y."/>
            <person name="Agamennone V."/>
            <person name="Suring W."/>
            <person name="Smit S."/>
            <person name="van Straalen N.M."/>
            <person name="Roelofs D."/>
        </authorList>
    </citation>
    <scope>NUCLEOTIDE SEQUENCE [LARGE SCALE GENOMIC DNA]</scope>
    <source>
        <tissue evidence="2">Mixed pool</tissue>
    </source>
</reference>
<accession>A0A1D2MKK2</accession>